<dbReference type="Pfam" id="PF02332">
    <property type="entry name" value="Phenol_Hydrox"/>
    <property type="match status" value="1"/>
</dbReference>
<evidence type="ECO:0000256" key="2">
    <source>
        <dbReference type="ARBA" id="ARBA00023033"/>
    </source>
</evidence>
<organism evidence="3">
    <name type="scientific">freshwater metagenome</name>
    <dbReference type="NCBI Taxonomy" id="449393"/>
    <lineage>
        <taxon>unclassified sequences</taxon>
        <taxon>metagenomes</taxon>
        <taxon>ecological metagenomes</taxon>
    </lineage>
</organism>
<dbReference type="InterPro" id="IPR012348">
    <property type="entry name" value="RNR-like"/>
</dbReference>
<proteinExistence type="predicted"/>
<sequence length="328" mass="37492">MTEAVIDLSPLKTWSHLAKQRRKPSEYEIVSTNLHWHTGSSQPFDVDPEGFMNTWYREYRDNSPVTHPDWDSFRDPDEIVYRSYNMMQDGSETYVDGLLDQFSEEGHDSGLSASWLTTLQELYTPGRYLLHGAQMASGYLVHMAPASTISNCAAFQSADCLRWVSRVAYRTRELAIAHPELGYGETERQMWEQLRAWQGYRELTERALACRDWAESFIAVNVVLKPTIDECYWRAFEVSARRAGDSLCALLTEAALRDSERSRRWTVALTRMMLNEPANVPIIKGWVQKWTPLSDAAIQAYSKSLPDNPGAAEAAVERVRAFHQEIGI</sequence>
<dbReference type="GO" id="GO:0016709">
    <property type="term" value="F:oxidoreductase activity, acting on paired donors, with incorporation or reduction of molecular oxygen, NAD(P)H as one donor, and incorporation of one atom of oxygen"/>
    <property type="evidence" value="ECO:0007669"/>
    <property type="project" value="InterPro"/>
</dbReference>
<dbReference type="EMBL" id="CAFABK010000015">
    <property type="protein sequence ID" value="CAB4826216.1"/>
    <property type="molecule type" value="Genomic_DNA"/>
</dbReference>
<dbReference type="InterPro" id="IPR009078">
    <property type="entry name" value="Ferritin-like_SF"/>
</dbReference>
<name>A0A6J7A013_9ZZZZ</name>
<gene>
    <name evidence="3" type="ORF">UFOPK3204_00516</name>
</gene>
<dbReference type="SUPFAM" id="SSF47240">
    <property type="entry name" value="Ferritin-like"/>
    <property type="match status" value="1"/>
</dbReference>
<evidence type="ECO:0000256" key="1">
    <source>
        <dbReference type="ARBA" id="ARBA00023002"/>
    </source>
</evidence>
<protein>
    <submittedName>
        <fullName evidence="3">Unannotated protein</fullName>
    </submittedName>
</protein>
<dbReference type="PIRSF" id="PIRSF000040">
    <property type="entry name" value="MMOH_comp"/>
    <property type="match status" value="1"/>
</dbReference>
<evidence type="ECO:0000313" key="3">
    <source>
        <dbReference type="EMBL" id="CAB4826216.1"/>
    </source>
</evidence>
<keyword evidence="1" id="KW-0560">Oxidoreductase</keyword>
<dbReference type="Gene3D" id="1.10.620.20">
    <property type="entry name" value="Ribonucleotide Reductase, subunit A"/>
    <property type="match status" value="1"/>
</dbReference>
<dbReference type="InterPro" id="IPR012078">
    <property type="entry name" value="MP_mOase_hydro"/>
</dbReference>
<reference evidence="3" key="1">
    <citation type="submission" date="2020-05" db="EMBL/GenBank/DDBJ databases">
        <authorList>
            <person name="Chiriac C."/>
            <person name="Salcher M."/>
            <person name="Ghai R."/>
            <person name="Kavagutti S V."/>
        </authorList>
    </citation>
    <scope>NUCLEOTIDE SEQUENCE</scope>
</reference>
<accession>A0A6J7A013</accession>
<keyword evidence="2" id="KW-0503">Monooxygenase</keyword>
<dbReference type="AlphaFoldDB" id="A0A6J7A013"/>
<dbReference type="InterPro" id="IPR003430">
    <property type="entry name" value="Phenol_Hydrox"/>
</dbReference>